<evidence type="ECO:0000256" key="6">
    <source>
        <dbReference type="ARBA" id="ARBA00022692"/>
    </source>
</evidence>
<dbReference type="GO" id="GO:0006935">
    <property type="term" value="P:chemotaxis"/>
    <property type="evidence" value="ECO:0007669"/>
    <property type="project" value="UniProtKB-KW"/>
</dbReference>
<name>A0A162JYA9_9PROT</name>
<evidence type="ECO:0000256" key="10">
    <source>
        <dbReference type="ARBA" id="ARBA00029447"/>
    </source>
</evidence>
<proteinExistence type="inferred from homology"/>
<dbReference type="PROSITE" id="PS50885">
    <property type="entry name" value="HAMP"/>
    <property type="match status" value="1"/>
</dbReference>
<evidence type="ECO:0000256" key="1">
    <source>
        <dbReference type="ARBA" id="ARBA00004429"/>
    </source>
</evidence>
<dbReference type="GeneID" id="97240370"/>
<comment type="subcellular location">
    <subcellularLocation>
        <location evidence="1">Cell inner membrane</location>
        <topology evidence="1">Multi-pass membrane protein</topology>
    </subcellularLocation>
</comment>
<dbReference type="Proteomes" id="UP000075787">
    <property type="component" value="Unassembled WGS sequence"/>
</dbReference>
<comment type="caution">
    <text evidence="15">The sequence shown here is derived from an EMBL/GenBank/DDBJ whole genome shotgun (WGS) entry which is preliminary data.</text>
</comment>
<keyword evidence="3" id="KW-0488">Methylation</keyword>
<dbReference type="PROSITE" id="PS50111">
    <property type="entry name" value="CHEMOTAXIS_TRANSDUC_2"/>
    <property type="match status" value="1"/>
</dbReference>
<evidence type="ECO:0000259" key="14">
    <source>
        <dbReference type="PROSITE" id="PS50885"/>
    </source>
</evidence>
<dbReference type="RefSeq" id="WP_062768763.1">
    <property type="nucleotide sequence ID" value="NZ_CP121045.1"/>
</dbReference>
<dbReference type="Pfam" id="PF02203">
    <property type="entry name" value="TarH"/>
    <property type="match status" value="1"/>
</dbReference>
<dbReference type="Gene3D" id="1.10.8.500">
    <property type="entry name" value="HAMP domain in histidine kinase"/>
    <property type="match status" value="1"/>
</dbReference>
<keyword evidence="4" id="KW-0145">Chemotaxis</keyword>
<evidence type="ECO:0000256" key="12">
    <source>
        <dbReference type="SAM" id="Phobius"/>
    </source>
</evidence>
<evidence type="ECO:0000313" key="16">
    <source>
        <dbReference type="Proteomes" id="UP000075787"/>
    </source>
</evidence>
<accession>A0A162JYA9</accession>
<evidence type="ECO:0000256" key="9">
    <source>
        <dbReference type="ARBA" id="ARBA00023224"/>
    </source>
</evidence>
<evidence type="ECO:0000256" key="3">
    <source>
        <dbReference type="ARBA" id="ARBA00022481"/>
    </source>
</evidence>
<evidence type="ECO:0008006" key="17">
    <source>
        <dbReference type="Google" id="ProtNLM"/>
    </source>
</evidence>
<keyword evidence="7 12" id="KW-1133">Transmembrane helix</keyword>
<keyword evidence="6 12" id="KW-0812">Transmembrane</keyword>
<evidence type="ECO:0000256" key="7">
    <source>
        <dbReference type="ARBA" id="ARBA00022989"/>
    </source>
</evidence>
<dbReference type="Pfam" id="PF00015">
    <property type="entry name" value="MCPsignal"/>
    <property type="match status" value="1"/>
</dbReference>
<dbReference type="OrthoDB" id="9765776at2"/>
<dbReference type="EMBL" id="LPZR01000206">
    <property type="protein sequence ID" value="KYO50108.1"/>
    <property type="molecule type" value="Genomic_DNA"/>
</dbReference>
<reference evidence="15 16" key="1">
    <citation type="submission" date="2015-12" db="EMBL/GenBank/DDBJ databases">
        <title>Genome sequence of Tistrella mobilis MCCC 1A02139.</title>
        <authorList>
            <person name="Lu L."/>
            <person name="Lai Q."/>
            <person name="Shao Z."/>
            <person name="Qian P."/>
        </authorList>
    </citation>
    <scope>NUCLEOTIDE SEQUENCE [LARGE SCALE GENOMIC DNA]</scope>
    <source>
        <strain evidence="15 16">MCCC 1A02139</strain>
    </source>
</reference>
<feature type="transmembrane region" description="Helical" evidence="12">
    <location>
        <begin position="191"/>
        <end position="210"/>
    </location>
</feature>
<feature type="domain" description="Methyl-accepting transducer" evidence="13">
    <location>
        <begin position="311"/>
        <end position="526"/>
    </location>
</feature>
<dbReference type="AlphaFoldDB" id="A0A162JYA9"/>
<dbReference type="InterPro" id="IPR004090">
    <property type="entry name" value="Chemotax_Me-accpt_rcpt"/>
</dbReference>
<evidence type="ECO:0000256" key="2">
    <source>
        <dbReference type="ARBA" id="ARBA00022475"/>
    </source>
</evidence>
<dbReference type="SMART" id="SM00283">
    <property type="entry name" value="MA"/>
    <property type="match status" value="1"/>
</dbReference>
<protein>
    <recommendedName>
        <fullName evidence="17">Methyl-accepting chemotaxis protein</fullName>
    </recommendedName>
</protein>
<dbReference type="PANTHER" id="PTHR32089:SF112">
    <property type="entry name" value="LYSOZYME-LIKE PROTEIN-RELATED"/>
    <property type="match status" value="1"/>
</dbReference>
<dbReference type="PRINTS" id="PR00260">
    <property type="entry name" value="CHEMTRNSDUCR"/>
</dbReference>
<dbReference type="SUPFAM" id="SSF58104">
    <property type="entry name" value="Methyl-accepting chemotaxis protein (MCP) signaling domain"/>
    <property type="match status" value="1"/>
</dbReference>
<dbReference type="Pfam" id="PF00672">
    <property type="entry name" value="HAMP"/>
    <property type="match status" value="1"/>
</dbReference>
<feature type="domain" description="HAMP" evidence="14">
    <location>
        <begin position="210"/>
        <end position="263"/>
    </location>
</feature>
<dbReference type="PANTHER" id="PTHR32089">
    <property type="entry name" value="METHYL-ACCEPTING CHEMOTAXIS PROTEIN MCPB"/>
    <property type="match status" value="1"/>
</dbReference>
<dbReference type="GO" id="GO:0007165">
    <property type="term" value="P:signal transduction"/>
    <property type="evidence" value="ECO:0007669"/>
    <property type="project" value="UniProtKB-KW"/>
</dbReference>
<dbReference type="SUPFAM" id="SSF158472">
    <property type="entry name" value="HAMP domain-like"/>
    <property type="match status" value="1"/>
</dbReference>
<comment type="similarity">
    <text evidence="10">Belongs to the methyl-accepting chemotaxis (MCP) protein family.</text>
</comment>
<dbReference type="CDD" id="cd06225">
    <property type="entry name" value="HAMP"/>
    <property type="match status" value="1"/>
</dbReference>
<evidence type="ECO:0000256" key="11">
    <source>
        <dbReference type="PROSITE-ProRule" id="PRU00284"/>
    </source>
</evidence>
<keyword evidence="2" id="KW-1003">Cell membrane</keyword>
<dbReference type="InterPro" id="IPR003660">
    <property type="entry name" value="HAMP_dom"/>
</dbReference>
<keyword evidence="5" id="KW-0997">Cell inner membrane</keyword>
<keyword evidence="8 12" id="KW-0472">Membrane</keyword>
<evidence type="ECO:0000256" key="8">
    <source>
        <dbReference type="ARBA" id="ARBA00023136"/>
    </source>
</evidence>
<keyword evidence="9 11" id="KW-0807">Transducer</keyword>
<dbReference type="GO" id="GO:0005886">
    <property type="term" value="C:plasma membrane"/>
    <property type="evidence" value="ECO:0007669"/>
    <property type="project" value="UniProtKB-SubCell"/>
</dbReference>
<evidence type="ECO:0000313" key="15">
    <source>
        <dbReference type="EMBL" id="KYO50108.1"/>
    </source>
</evidence>
<dbReference type="GO" id="GO:0004888">
    <property type="term" value="F:transmembrane signaling receptor activity"/>
    <property type="evidence" value="ECO:0007669"/>
    <property type="project" value="InterPro"/>
</dbReference>
<organism evidence="15 16">
    <name type="scientific">Tistrella mobilis</name>
    <dbReference type="NCBI Taxonomy" id="171437"/>
    <lineage>
        <taxon>Bacteria</taxon>
        <taxon>Pseudomonadati</taxon>
        <taxon>Pseudomonadota</taxon>
        <taxon>Alphaproteobacteria</taxon>
        <taxon>Geminicoccales</taxon>
        <taxon>Geminicoccaceae</taxon>
        <taxon>Tistrella</taxon>
    </lineage>
</organism>
<gene>
    <name evidence="15" type="ORF">AUP44_14235</name>
</gene>
<dbReference type="Gene3D" id="1.10.287.950">
    <property type="entry name" value="Methyl-accepting chemotaxis protein"/>
    <property type="match status" value="1"/>
</dbReference>
<dbReference type="InterPro" id="IPR003122">
    <property type="entry name" value="Tar_rcpt_lig-bd"/>
</dbReference>
<evidence type="ECO:0000259" key="13">
    <source>
        <dbReference type="PROSITE" id="PS50111"/>
    </source>
</evidence>
<sequence length="560" mass="57285">MRRVLTVRGTLFAVLGLLGMVAVLVAMNGQRALVRADAALERVYVDRVVPLQALKAISDAYAVSVVDAAHKLRNGNADRATTAASIDAARAQIAGRWAEYRAGVSGAEEAELAGAADRLMRTADVEVGRLAAIVAAGDTAGLDRFVRDTLYAAIDPVTASIDRLIGVQVSSADTVYRQAHDAQAGARMSSMVLIGLALASTLAGMLLVAYRVIRPFNRLTGTVAAIAGGALDAEVPATARHDEIGALARAVLVLRNGSAEAARLRGEQESRRHQAEQERRAQLAELAARFEASVGGAMEVVAGAASRMTVVAGNVADAARRTDAQAGAASAGAERAASHVETAAAAAEELSASIREVAGQVGRAAVTAAQAVSEADATEARVRALVEASARIDDVIALISDIAARTNLLALNATIEAARAGEAGKGFAVVAGEVKSLADQTARATGEIGGQIGAIQSAATEMVEAMHRIGRVIRDIQSMSAAVAAAAEEQAAATADITRTVVEAARAAGDASTNARGVGRDATETGTSAAALLDGAREVDGQTNRLKGEMAGFLRQIRAG</sequence>
<evidence type="ECO:0000256" key="5">
    <source>
        <dbReference type="ARBA" id="ARBA00022519"/>
    </source>
</evidence>
<evidence type="ECO:0000256" key="4">
    <source>
        <dbReference type="ARBA" id="ARBA00022500"/>
    </source>
</evidence>
<dbReference type="InterPro" id="IPR004089">
    <property type="entry name" value="MCPsignal_dom"/>
</dbReference>
<dbReference type="SMART" id="SM00304">
    <property type="entry name" value="HAMP"/>
    <property type="match status" value="1"/>
</dbReference>